<dbReference type="Pfam" id="PF04991">
    <property type="entry name" value="LicD"/>
    <property type="match status" value="1"/>
</dbReference>
<dbReference type="OMA" id="ARKTHAN"/>
<dbReference type="eggNOG" id="ENOG502SD1A">
    <property type="taxonomic scope" value="Eukaryota"/>
</dbReference>
<dbReference type="Proteomes" id="UP000001593">
    <property type="component" value="Unassembled WGS sequence"/>
</dbReference>
<dbReference type="AlphaFoldDB" id="A7RW07"/>
<feature type="domain" description="LicD/FKTN/FKRP nucleotidyltransferase" evidence="1">
    <location>
        <begin position="180"/>
        <end position="298"/>
    </location>
</feature>
<sequence>MSPRRLFFVLLGLAAFFLLIFTSSTGHLQFRKHSPSKVKEHSVFQRFETLLDEANTRKRQVNQAKGENPVFTTRLPTTTEPPPTIPSVPSDNSGFGLTYIDVGNVVNANIERPIQGGFCSIPFRYGDMCPQSYTDIGGYCEWGRDKKSFACPDIRMNARLDHRQGQLVTTRMLRIFDLIARKHKLRYWLESGTMLGAARHKGNIPWDTDIDISMPLKDYVIFFNKAAQELPKDIFFQNSESDPALRPANYRSKRHQIIGMYKRPYNPRLRDRHSCYKYCIKHGCGWHDGMMIDIFVKDGDLSNAGIFPLKEIEFEGFIFPVPSTWNKMLEKSYGKNYMKVPKNEKDRRPVDFPDPLMSCDAIKLKKEQESRAFEY</sequence>
<dbReference type="OrthoDB" id="5956494at2759"/>
<dbReference type="PANTHER" id="PTHR43404:SF1">
    <property type="entry name" value="MNN4P"/>
    <property type="match status" value="1"/>
</dbReference>
<dbReference type="InterPro" id="IPR007074">
    <property type="entry name" value="LicD/FKTN/FKRP_NTP_transf"/>
</dbReference>
<gene>
    <name evidence="2" type="ORF">NEMVEDRAFT_v1g202976</name>
</gene>
<evidence type="ECO:0000313" key="2">
    <source>
        <dbReference type="EMBL" id="EDO44330.1"/>
    </source>
</evidence>
<protein>
    <recommendedName>
        <fullName evidence="1">LicD/FKTN/FKRP nucleotidyltransferase domain-containing protein</fullName>
    </recommendedName>
</protein>
<evidence type="ECO:0000313" key="3">
    <source>
        <dbReference type="Proteomes" id="UP000001593"/>
    </source>
</evidence>
<dbReference type="KEGG" id="nve:5516322"/>
<dbReference type="PhylomeDB" id="A7RW07"/>
<evidence type="ECO:0000259" key="1">
    <source>
        <dbReference type="Pfam" id="PF04991"/>
    </source>
</evidence>
<dbReference type="GO" id="GO:0009100">
    <property type="term" value="P:glycoprotein metabolic process"/>
    <property type="evidence" value="ECO:0007669"/>
    <property type="project" value="UniProtKB-ARBA"/>
</dbReference>
<proteinExistence type="predicted"/>
<keyword evidence="3" id="KW-1185">Reference proteome</keyword>
<reference evidence="2 3" key="1">
    <citation type="journal article" date="2007" name="Science">
        <title>Sea anemone genome reveals ancestral eumetazoan gene repertoire and genomic organization.</title>
        <authorList>
            <person name="Putnam N.H."/>
            <person name="Srivastava M."/>
            <person name="Hellsten U."/>
            <person name="Dirks B."/>
            <person name="Chapman J."/>
            <person name="Salamov A."/>
            <person name="Terry A."/>
            <person name="Shapiro H."/>
            <person name="Lindquist E."/>
            <person name="Kapitonov V.V."/>
            <person name="Jurka J."/>
            <person name="Genikhovich G."/>
            <person name="Grigoriev I.V."/>
            <person name="Lucas S.M."/>
            <person name="Steele R.E."/>
            <person name="Finnerty J.R."/>
            <person name="Technau U."/>
            <person name="Martindale M.Q."/>
            <person name="Rokhsar D.S."/>
        </authorList>
    </citation>
    <scope>NUCLEOTIDE SEQUENCE [LARGE SCALE GENOMIC DNA]</scope>
    <source>
        <strain evidence="3">CH2 X CH6</strain>
    </source>
</reference>
<dbReference type="HOGENOM" id="CLU_738299_0_0_1"/>
<dbReference type="EMBL" id="DS469545">
    <property type="protein sequence ID" value="EDO44330.1"/>
    <property type="molecule type" value="Genomic_DNA"/>
</dbReference>
<name>A7RW07_NEMVE</name>
<dbReference type="InParanoid" id="A7RW07"/>
<dbReference type="PANTHER" id="PTHR43404">
    <property type="entry name" value="LIPOPOLYSACCHARIDE CHOLINEPHOSPHOTRANSFERASE LICD"/>
    <property type="match status" value="1"/>
</dbReference>
<dbReference type="InterPro" id="IPR052942">
    <property type="entry name" value="LPS_cholinephosphotransferase"/>
</dbReference>
<organism evidence="2 3">
    <name type="scientific">Nematostella vectensis</name>
    <name type="common">Starlet sea anemone</name>
    <dbReference type="NCBI Taxonomy" id="45351"/>
    <lineage>
        <taxon>Eukaryota</taxon>
        <taxon>Metazoa</taxon>
        <taxon>Cnidaria</taxon>
        <taxon>Anthozoa</taxon>
        <taxon>Hexacorallia</taxon>
        <taxon>Actiniaria</taxon>
        <taxon>Edwardsiidae</taxon>
        <taxon>Nematostella</taxon>
    </lineage>
</organism>
<accession>A7RW07</accession>